<comment type="caution">
    <text evidence="4">The sequence shown here is derived from an EMBL/GenBank/DDBJ whole genome shotgun (WGS) entry which is preliminary data.</text>
</comment>
<dbReference type="CDD" id="cd00431">
    <property type="entry name" value="cysteine_hydrolases"/>
    <property type="match status" value="1"/>
</dbReference>
<proteinExistence type="inferred from homology"/>
<evidence type="ECO:0000313" key="4">
    <source>
        <dbReference type="EMBL" id="KAI1881142.1"/>
    </source>
</evidence>
<dbReference type="Pfam" id="PF00857">
    <property type="entry name" value="Isochorismatase"/>
    <property type="match status" value="1"/>
</dbReference>
<dbReference type="InterPro" id="IPR000868">
    <property type="entry name" value="Isochorismatase-like_dom"/>
</dbReference>
<dbReference type="AlphaFoldDB" id="A0A9Q0AUG8"/>
<feature type="domain" description="Isochorismatase-like" evidence="3">
    <location>
        <begin position="3"/>
        <end position="175"/>
    </location>
</feature>
<sequence>MKTALLIVDMQQYFSGMAKKATPNIKALREYFSETSRPTIYTQHGHPDEDFVRPYRNQLVRRWGVAGSIHKGSPEWELIPWVKKSVGTSEVMAKNTYDAFVNTDLAALLEKNEVGRLVICGVMTDCCCETTARSAFNRGWETWLVGDACASVDEEQHQRSLDDFVFGYGPLWTTEEAIKALRSEGST</sequence>
<keyword evidence="2" id="KW-0378">Hydrolase</keyword>
<reference evidence="4" key="1">
    <citation type="submission" date="2021-03" db="EMBL/GenBank/DDBJ databases">
        <title>Revisited historic fungal species revealed as producer of novel bioactive compounds through whole genome sequencing and comparative genomics.</title>
        <authorList>
            <person name="Vignolle G.A."/>
            <person name="Hochenegger N."/>
            <person name="Mach R.L."/>
            <person name="Mach-Aigner A.R."/>
            <person name="Javad Rahimi M."/>
            <person name="Salim K.A."/>
            <person name="Chan C.M."/>
            <person name="Lim L.B.L."/>
            <person name="Cai F."/>
            <person name="Druzhinina I.S."/>
            <person name="U'Ren J.M."/>
            <person name="Derntl C."/>
        </authorList>
    </citation>
    <scope>NUCLEOTIDE SEQUENCE</scope>
    <source>
        <strain evidence="4">TUCIM 5799</strain>
    </source>
</reference>
<name>A0A9Q0AUG8_9PEZI</name>
<dbReference type="SUPFAM" id="SSF52499">
    <property type="entry name" value="Isochorismatase-like hydrolases"/>
    <property type="match status" value="1"/>
</dbReference>
<organism evidence="4 5">
    <name type="scientific">Neoarthrinium moseri</name>
    <dbReference type="NCBI Taxonomy" id="1658444"/>
    <lineage>
        <taxon>Eukaryota</taxon>
        <taxon>Fungi</taxon>
        <taxon>Dikarya</taxon>
        <taxon>Ascomycota</taxon>
        <taxon>Pezizomycotina</taxon>
        <taxon>Sordariomycetes</taxon>
        <taxon>Xylariomycetidae</taxon>
        <taxon>Amphisphaeriales</taxon>
        <taxon>Apiosporaceae</taxon>
        <taxon>Neoarthrinium</taxon>
    </lineage>
</organism>
<evidence type="ECO:0000259" key="3">
    <source>
        <dbReference type="Pfam" id="PF00857"/>
    </source>
</evidence>
<evidence type="ECO:0000256" key="1">
    <source>
        <dbReference type="ARBA" id="ARBA00006336"/>
    </source>
</evidence>
<evidence type="ECO:0000313" key="5">
    <source>
        <dbReference type="Proteomes" id="UP000829685"/>
    </source>
</evidence>
<keyword evidence="5" id="KW-1185">Reference proteome</keyword>
<dbReference type="PANTHER" id="PTHR43540">
    <property type="entry name" value="PEROXYUREIDOACRYLATE/UREIDOACRYLATE AMIDOHYDROLASE-RELATED"/>
    <property type="match status" value="1"/>
</dbReference>
<dbReference type="Proteomes" id="UP000829685">
    <property type="component" value="Unassembled WGS sequence"/>
</dbReference>
<accession>A0A9Q0AUG8</accession>
<dbReference type="EMBL" id="JAFIMR010000002">
    <property type="protein sequence ID" value="KAI1881142.1"/>
    <property type="molecule type" value="Genomic_DNA"/>
</dbReference>
<gene>
    <name evidence="4" type="ORF">JX265_001382</name>
</gene>
<dbReference type="GO" id="GO:0016787">
    <property type="term" value="F:hydrolase activity"/>
    <property type="evidence" value="ECO:0007669"/>
    <property type="project" value="UniProtKB-KW"/>
</dbReference>
<protein>
    <recommendedName>
        <fullName evidence="3">Isochorismatase-like domain-containing protein</fullName>
    </recommendedName>
</protein>
<dbReference type="Gene3D" id="3.40.50.850">
    <property type="entry name" value="Isochorismatase-like"/>
    <property type="match status" value="1"/>
</dbReference>
<dbReference type="InterPro" id="IPR050272">
    <property type="entry name" value="Isochorismatase-like_hydrls"/>
</dbReference>
<comment type="similarity">
    <text evidence="1">Belongs to the isochorismatase family.</text>
</comment>
<dbReference type="PANTHER" id="PTHR43540:SF6">
    <property type="entry name" value="ISOCHORISMATASE-LIKE DOMAIN-CONTAINING PROTEIN"/>
    <property type="match status" value="1"/>
</dbReference>
<evidence type="ECO:0000256" key="2">
    <source>
        <dbReference type="ARBA" id="ARBA00022801"/>
    </source>
</evidence>
<dbReference type="InterPro" id="IPR036380">
    <property type="entry name" value="Isochorismatase-like_sf"/>
</dbReference>